<dbReference type="InterPro" id="IPR016166">
    <property type="entry name" value="FAD-bd_PCMH"/>
</dbReference>
<accession>A0A409WMH8</accession>
<dbReference type="InterPro" id="IPR016169">
    <property type="entry name" value="FAD-bd_PCMH_sub2"/>
</dbReference>
<dbReference type="AlphaFoldDB" id="A0A409WMH8"/>
<dbReference type="OrthoDB" id="2151789at2759"/>
<dbReference type="Gene3D" id="3.40.462.20">
    <property type="match status" value="1"/>
</dbReference>
<dbReference type="InterPro" id="IPR016167">
    <property type="entry name" value="FAD-bd_PCMH_sub1"/>
</dbReference>
<sequence>MVSSTGIIALLSATLPFTLGSIPVNSLQQRTLLPDPVCVQIADSISSASDVYYFGQPEYAKGIHHWAISSTQLAKCVVEPGTAADVAVILGIVGSTSTPFAVKGGGHASNPGYSSTEGVMIAMYRFSEVTYSSDSQTVVIGAGLIWDDVYAALEPHNVNVLGGRVTGVGVAGFILGGGYSWKTNQYGLTIDTVTAFELVKPNGNVVTVTQASDPNLFFGLKGGFNNFGIVTRFTLKTFPQTQVWGGLITITEPFISQVAAATAAFGASVTDPKAGIITTYNFLLGSPGISQLLFYDGPNPPPGIFDAFLSIPFLTKDVKTRSFTSLVQSSPANLTANTRAVFNTVSVLSFTPALLDVILNETTFWGETLSLKSGIFISYDVEPFLPSIYSHNSEPTAFPPVRSLGLLPFNIYYAWTASLFDDDFHEAARESAARVYSAAVAEGQSGLLGAPVYPNYAIFDTPLSAIYGSNLPALQSLKATVDPNNIMDLAGGWKL</sequence>
<keyword evidence="3" id="KW-0274">FAD</keyword>
<dbReference type="PANTHER" id="PTHR42973">
    <property type="entry name" value="BINDING OXIDOREDUCTASE, PUTATIVE (AFU_ORTHOLOGUE AFUA_1G17690)-RELATED"/>
    <property type="match status" value="1"/>
</dbReference>
<dbReference type="Gene3D" id="3.30.43.10">
    <property type="entry name" value="Uridine Diphospho-n-acetylenolpyruvylglucosamine Reductase, domain 2"/>
    <property type="match status" value="1"/>
</dbReference>
<dbReference type="Pfam" id="PF01565">
    <property type="entry name" value="FAD_binding_4"/>
    <property type="match status" value="1"/>
</dbReference>
<comment type="caution">
    <text evidence="7">The sequence shown here is derived from an EMBL/GenBank/DDBJ whole genome shotgun (WGS) entry which is preliminary data.</text>
</comment>
<name>A0A409WMH8_PSICY</name>
<evidence type="ECO:0000256" key="2">
    <source>
        <dbReference type="ARBA" id="ARBA00022630"/>
    </source>
</evidence>
<evidence type="ECO:0000256" key="1">
    <source>
        <dbReference type="ARBA" id="ARBA00005466"/>
    </source>
</evidence>
<evidence type="ECO:0000259" key="6">
    <source>
        <dbReference type="PROSITE" id="PS51387"/>
    </source>
</evidence>
<dbReference type="PROSITE" id="PS51387">
    <property type="entry name" value="FAD_PCMH"/>
    <property type="match status" value="1"/>
</dbReference>
<dbReference type="GO" id="GO:0071949">
    <property type="term" value="F:FAD binding"/>
    <property type="evidence" value="ECO:0007669"/>
    <property type="project" value="InterPro"/>
</dbReference>
<dbReference type="STRING" id="93625.A0A409WMH8"/>
<evidence type="ECO:0000313" key="8">
    <source>
        <dbReference type="Proteomes" id="UP000283269"/>
    </source>
</evidence>
<feature type="signal peptide" evidence="5">
    <location>
        <begin position="1"/>
        <end position="20"/>
    </location>
</feature>
<keyword evidence="2" id="KW-0285">Flavoprotein</keyword>
<protein>
    <recommendedName>
        <fullName evidence="6">FAD-binding PCMH-type domain-containing protein</fullName>
    </recommendedName>
</protein>
<gene>
    <name evidence="7" type="ORF">CVT25_003263</name>
</gene>
<keyword evidence="4" id="KW-0560">Oxidoreductase</keyword>
<organism evidence="7 8">
    <name type="scientific">Psilocybe cyanescens</name>
    <dbReference type="NCBI Taxonomy" id="93625"/>
    <lineage>
        <taxon>Eukaryota</taxon>
        <taxon>Fungi</taxon>
        <taxon>Dikarya</taxon>
        <taxon>Basidiomycota</taxon>
        <taxon>Agaricomycotina</taxon>
        <taxon>Agaricomycetes</taxon>
        <taxon>Agaricomycetidae</taxon>
        <taxon>Agaricales</taxon>
        <taxon>Agaricineae</taxon>
        <taxon>Strophariaceae</taxon>
        <taxon>Psilocybe</taxon>
    </lineage>
</organism>
<dbReference type="EMBL" id="NHYD01003368">
    <property type="protein sequence ID" value="PPQ79689.1"/>
    <property type="molecule type" value="Genomic_DNA"/>
</dbReference>
<reference evidence="7 8" key="1">
    <citation type="journal article" date="2018" name="Evol. Lett.">
        <title>Horizontal gene cluster transfer increased hallucinogenic mushroom diversity.</title>
        <authorList>
            <person name="Reynolds H.T."/>
            <person name="Vijayakumar V."/>
            <person name="Gluck-Thaler E."/>
            <person name="Korotkin H.B."/>
            <person name="Matheny P.B."/>
            <person name="Slot J.C."/>
        </authorList>
    </citation>
    <scope>NUCLEOTIDE SEQUENCE [LARGE SCALE GENOMIC DNA]</scope>
    <source>
        <strain evidence="7 8">2631</strain>
    </source>
</reference>
<feature type="chain" id="PRO_5019419859" description="FAD-binding PCMH-type domain-containing protein" evidence="5">
    <location>
        <begin position="21"/>
        <end position="495"/>
    </location>
</feature>
<evidence type="ECO:0000256" key="5">
    <source>
        <dbReference type="SAM" id="SignalP"/>
    </source>
</evidence>
<proteinExistence type="inferred from homology"/>
<dbReference type="InParanoid" id="A0A409WMH8"/>
<dbReference type="PANTHER" id="PTHR42973:SF13">
    <property type="entry name" value="FAD-BINDING PCMH-TYPE DOMAIN-CONTAINING PROTEIN"/>
    <property type="match status" value="1"/>
</dbReference>
<dbReference type="Proteomes" id="UP000283269">
    <property type="component" value="Unassembled WGS sequence"/>
</dbReference>
<keyword evidence="5" id="KW-0732">Signal</keyword>
<feature type="domain" description="FAD-binding PCMH-type" evidence="6">
    <location>
        <begin position="70"/>
        <end position="240"/>
    </location>
</feature>
<dbReference type="GO" id="GO:0016491">
    <property type="term" value="F:oxidoreductase activity"/>
    <property type="evidence" value="ECO:0007669"/>
    <property type="project" value="UniProtKB-KW"/>
</dbReference>
<comment type="similarity">
    <text evidence="1">Belongs to the oxygen-dependent FAD-linked oxidoreductase family.</text>
</comment>
<evidence type="ECO:0000313" key="7">
    <source>
        <dbReference type="EMBL" id="PPQ79689.1"/>
    </source>
</evidence>
<evidence type="ECO:0000256" key="3">
    <source>
        <dbReference type="ARBA" id="ARBA00022827"/>
    </source>
</evidence>
<dbReference type="InterPro" id="IPR036318">
    <property type="entry name" value="FAD-bd_PCMH-like_sf"/>
</dbReference>
<dbReference type="SUPFAM" id="SSF56176">
    <property type="entry name" value="FAD-binding/transporter-associated domain-like"/>
    <property type="match status" value="1"/>
</dbReference>
<evidence type="ECO:0000256" key="4">
    <source>
        <dbReference type="ARBA" id="ARBA00023002"/>
    </source>
</evidence>
<dbReference type="Gene3D" id="3.30.465.10">
    <property type="match status" value="1"/>
</dbReference>
<keyword evidence="8" id="KW-1185">Reference proteome</keyword>
<dbReference type="InterPro" id="IPR050416">
    <property type="entry name" value="FAD-linked_Oxidoreductase"/>
</dbReference>
<dbReference type="InterPro" id="IPR006094">
    <property type="entry name" value="Oxid_FAD_bind_N"/>
</dbReference>